<evidence type="ECO:0000256" key="4">
    <source>
        <dbReference type="ARBA" id="ARBA00022989"/>
    </source>
</evidence>
<evidence type="ECO:0000259" key="7">
    <source>
        <dbReference type="Pfam" id="PF12734"/>
    </source>
</evidence>
<comment type="similarity">
    <text evidence="2">Belongs to the CYSTM1 family.</text>
</comment>
<organism evidence="8 9">
    <name type="scientific">Theobroma cacao</name>
    <name type="common">Cacao</name>
    <name type="synonym">Cocoa</name>
    <dbReference type="NCBI Taxonomy" id="3641"/>
    <lineage>
        <taxon>Eukaryota</taxon>
        <taxon>Viridiplantae</taxon>
        <taxon>Streptophyta</taxon>
        <taxon>Embryophyta</taxon>
        <taxon>Tracheophyta</taxon>
        <taxon>Spermatophyta</taxon>
        <taxon>Magnoliopsida</taxon>
        <taxon>eudicotyledons</taxon>
        <taxon>Gunneridae</taxon>
        <taxon>Pentapetalae</taxon>
        <taxon>rosids</taxon>
        <taxon>malvids</taxon>
        <taxon>Malvales</taxon>
        <taxon>Malvaceae</taxon>
        <taxon>Byttnerioideae</taxon>
        <taxon>Theobroma</taxon>
    </lineage>
</organism>
<gene>
    <name evidence="8" type="ORF">TCM_031357</name>
</gene>
<dbReference type="AlphaFoldDB" id="A0A061F7I8"/>
<dbReference type="Gramene" id="EOY12843">
    <property type="protein sequence ID" value="EOY12843"/>
    <property type="gene ID" value="TCM_031357"/>
</dbReference>
<dbReference type="EMBL" id="CM001885">
    <property type="protein sequence ID" value="EOY12843.1"/>
    <property type="molecule type" value="Genomic_DNA"/>
</dbReference>
<evidence type="ECO:0000256" key="2">
    <source>
        <dbReference type="ARBA" id="ARBA00009444"/>
    </source>
</evidence>
<dbReference type="InterPro" id="IPR044850">
    <property type="entry name" value="WIH1-like"/>
</dbReference>
<accession>A0A061F7I8</accession>
<name>A0A061F7I8_THECC</name>
<sequence>MTQYDQNYTKDPPLPTPPNPYAAPQMAVYPTKDGQNPPGKTNSKGSGFWSGFCSGLCCYCCLDICF</sequence>
<dbReference type="HOGENOM" id="CLU_128451_2_2_1"/>
<dbReference type="InParanoid" id="A0A061F7I8"/>
<keyword evidence="5" id="KW-0472">Membrane</keyword>
<proteinExistence type="inferred from homology"/>
<dbReference type="PANTHER" id="PTHR31568">
    <property type="entry name" value="RCG49325, ISOFORM CRA_A"/>
    <property type="match status" value="1"/>
</dbReference>
<feature type="compositionally biased region" description="Pro residues" evidence="6">
    <location>
        <begin position="12"/>
        <end position="21"/>
    </location>
</feature>
<dbReference type="GO" id="GO:0005886">
    <property type="term" value="C:plasma membrane"/>
    <property type="evidence" value="ECO:0000318"/>
    <property type="project" value="GO_Central"/>
</dbReference>
<evidence type="ECO:0000256" key="6">
    <source>
        <dbReference type="SAM" id="MobiDB-lite"/>
    </source>
</evidence>
<keyword evidence="3" id="KW-0812">Transmembrane</keyword>
<evidence type="ECO:0000256" key="5">
    <source>
        <dbReference type="ARBA" id="ARBA00023136"/>
    </source>
</evidence>
<protein>
    <recommendedName>
        <fullName evidence="7">Cysteine-rich transmembrane domain-containing protein</fullName>
    </recommendedName>
</protein>
<comment type="subcellular location">
    <subcellularLocation>
        <location evidence="1">Membrane</location>
        <topology evidence="1">Single-pass membrane protein</topology>
    </subcellularLocation>
</comment>
<evidence type="ECO:0000313" key="9">
    <source>
        <dbReference type="Proteomes" id="UP000026915"/>
    </source>
</evidence>
<feature type="region of interest" description="Disordered" evidence="6">
    <location>
        <begin position="1"/>
        <end position="42"/>
    </location>
</feature>
<feature type="domain" description="Cysteine-rich transmembrane" evidence="7">
    <location>
        <begin position="28"/>
        <end position="66"/>
    </location>
</feature>
<keyword evidence="9" id="KW-1185">Reference proteome</keyword>
<evidence type="ECO:0000313" key="8">
    <source>
        <dbReference type="EMBL" id="EOY12843.1"/>
    </source>
</evidence>
<dbReference type="PANTHER" id="PTHR31568:SF136">
    <property type="entry name" value="CYSTEINE-RICH TRANSMEMBRANE CYSTM DOMAIN-CONTAINING PROTEIN"/>
    <property type="match status" value="1"/>
</dbReference>
<evidence type="ECO:0000256" key="3">
    <source>
        <dbReference type="ARBA" id="ARBA00022692"/>
    </source>
</evidence>
<dbReference type="OMA" id="SGLCCYC"/>
<dbReference type="InterPro" id="IPR028144">
    <property type="entry name" value="CYSTM_dom"/>
</dbReference>
<dbReference type="Proteomes" id="UP000026915">
    <property type="component" value="Chromosome 7"/>
</dbReference>
<keyword evidence="4" id="KW-1133">Transmembrane helix</keyword>
<reference evidence="8 9" key="1">
    <citation type="journal article" date="2013" name="Genome Biol.">
        <title>The genome sequence of the most widely cultivated cacao type and its use to identify candidate genes regulating pod color.</title>
        <authorList>
            <person name="Motamayor J.C."/>
            <person name="Mockaitis K."/>
            <person name="Schmutz J."/>
            <person name="Haiminen N."/>
            <person name="Iii D.L."/>
            <person name="Cornejo O."/>
            <person name="Findley S.D."/>
            <person name="Zheng P."/>
            <person name="Utro F."/>
            <person name="Royaert S."/>
            <person name="Saski C."/>
            <person name="Jenkins J."/>
            <person name="Podicheti R."/>
            <person name="Zhao M."/>
            <person name="Scheffler B.E."/>
            <person name="Stack J.C."/>
            <person name="Feltus F.A."/>
            <person name="Mustiga G.M."/>
            <person name="Amores F."/>
            <person name="Phillips W."/>
            <person name="Marelli J.P."/>
            <person name="May G.D."/>
            <person name="Shapiro H."/>
            <person name="Ma J."/>
            <person name="Bustamante C.D."/>
            <person name="Schnell R.J."/>
            <person name="Main D."/>
            <person name="Gilbert D."/>
            <person name="Parida L."/>
            <person name="Kuhn D.N."/>
        </authorList>
    </citation>
    <scope>NUCLEOTIDE SEQUENCE [LARGE SCALE GENOMIC DNA]</scope>
    <source>
        <strain evidence="9">cv. Matina 1-6</strain>
    </source>
</reference>
<dbReference type="Pfam" id="PF12734">
    <property type="entry name" value="CYSTM"/>
    <property type="match status" value="1"/>
</dbReference>
<evidence type="ECO:0000256" key="1">
    <source>
        <dbReference type="ARBA" id="ARBA00004167"/>
    </source>
</evidence>